<feature type="non-terminal residue" evidence="1">
    <location>
        <position position="88"/>
    </location>
</feature>
<sequence length="88" mass="9775">SAIDKTGLGYDGQMNESDLNDIHVNDRVLNNLFDSHKSDGDDNQVNDRFKKGEGYHAVPHPYTGNYMPPRADLSFDGLANSVYKSKVS</sequence>
<accession>A0A699XB02</accession>
<dbReference type="AlphaFoldDB" id="A0A699XB02"/>
<name>A0A699XB02_TANCI</name>
<organism evidence="1">
    <name type="scientific">Tanacetum cinerariifolium</name>
    <name type="common">Dalmatian daisy</name>
    <name type="synonym">Chrysanthemum cinerariifolium</name>
    <dbReference type="NCBI Taxonomy" id="118510"/>
    <lineage>
        <taxon>Eukaryota</taxon>
        <taxon>Viridiplantae</taxon>
        <taxon>Streptophyta</taxon>
        <taxon>Embryophyta</taxon>
        <taxon>Tracheophyta</taxon>
        <taxon>Spermatophyta</taxon>
        <taxon>Magnoliopsida</taxon>
        <taxon>eudicotyledons</taxon>
        <taxon>Gunneridae</taxon>
        <taxon>Pentapetalae</taxon>
        <taxon>asterids</taxon>
        <taxon>campanulids</taxon>
        <taxon>Asterales</taxon>
        <taxon>Asteraceae</taxon>
        <taxon>Asteroideae</taxon>
        <taxon>Anthemideae</taxon>
        <taxon>Anthemidinae</taxon>
        <taxon>Tanacetum</taxon>
    </lineage>
</organism>
<evidence type="ECO:0000313" key="1">
    <source>
        <dbReference type="EMBL" id="GFD57312.1"/>
    </source>
</evidence>
<gene>
    <name evidence="1" type="ORF">Tci_929281</name>
</gene>
<comment type="caution">
    <text evidence="1">The sequence shown here is derived from an EMBL/GenBank/DDBJ whole genome shotgun (WGS) entry which is preliminary data.</text>
</comment>
<protein>
    <submittedName>
        <fullName evidence="1">Uncharacterized protein</fullName>
    </submittedName>
</protein>
<feature type="non-terminal residue" evidence="1">
    <location>
        <position position="1"/>
    </location>
</feature>
<reference evidence="1" key="1">
    <citation type="journal article" date="2019" name="Sci. Rep.">
        <title>Draft genome of Tanacetum cinerariifolium, the natural source of mosquito coil.</title>
        <authorList>
            <person name="Yamashiro T."/>
            <person name="Shiraishi A."/>
            <person name="Satake H."/>
            <person name="Nakayama K."/>
        </authorList>
    </citation>
    <scope>NUCLEOTIDE SEQUENCE</scope>
</reference>
<dbReference type="EMBL" id="BKCJ011839634">
    <property type="protein sequence ID" value="GFD57312.1"/>
    <property type="molecule type" value="Genomic_DNA"/>
</dbReference>
<proteinExistence type="predicted"/>